<organism evidence="1 2">
    <name type="scientific">Octopus vulgaris</name>
    <name type="common">Common octopus</name>
    <dbReference type="NCBI Taxonomy" id="6645"/>
    <lineage>
        <taxon>Eukaryota</taxon>
        <taxon>Metazoa</taxon>
        <taxon>Spiralia</taxon>
        <taxon>Lophotrochozoa</taxon>
        <taxon>Mollusca</taxon>
        <taxon>Cephalopoda</taxon>
        <taxon>Coleoidea</taxon>
        <taxon>Octopodiformes</taxon>
        <taxon>Octopoda</taxon>
        <taxon>Incirrata</taxon>
        <taxon>Octopodidae</taxon>
        <taxon>Octopus</taxon>
    </lineage>
</organism>
<evidence type="ECO:0000313" key="2">
    <source>
        <dbReference type="Proteomes" id="UP001162480"/>
    </source>
</evidence>
<keyword evidence="2" id="KW-1185">Reference proteome</keyword>
<protein>
    <submittedName>
        <fullName evidence="1">Uncharacterized protein</fullName>
    </submittedName>
</protein>
<accession>A0AA36B3P5</accession>
<sequence>MAQINDNGKVCCEACPDLKFAIDMSNTHRPANALSAAKLMAEICDDDAVEFPNIDPEDIASINQKMLNVLRFPSE</sequence>
<dbReference type="Proteomes" id="UP001162480">
    <property type="component" value="Chromosome 8"/>
</dbReference>
<dbReference type="EMBL" id="OX597821">
    <property type="protein sequence ID" value="CAI9726596.1"/>
    <property type="molecule type" value="Genomic_DNA"/>
</dbReference>
<name>A0AA36B3P5_OCTVU</name>
<evidence type="ECO:0000313" key="1">
    <source>
        <dbReference type="EMBL" id="CAI9726596.1"/>
    </source>
</evidence>
<dbReference type="AlphaFoldDB" id="A0AA36B3P5"/>
<gene>
    <name evidence="1" type="ORF">OCTVUL_1B031651</name>
</gene>
<proteinExistence type="predicted"/>
<reference evidence="1" key="1">
    <citation type="submission" date="2023-08" db="EMBL/GenBank/DDBJ databases">
        <authorList>
            <person name="Alioto T."/>
            <person name="Alioto T."/>
            <person name="Gomez Garrido J."/>
        </authorList>
    </citation>
    <scope>NUCLEOTIDE SEQUENCE</scope>
</reference>